<gene>
    <name evidence="3" type="ORF">SAMN06295933_0303</name>
</gene>
<accession>A0A1X7C3N2</accession>
<dbReference type="EMBL" id="FWZU01000001">
    <property type="protein sequence ID" value="SME89443.1"/>
    <property type="molecule type" value="Genomic_DNA"/>
</dbReference>
<evidence type="ECO:0000259" key="1">
    <source>
        <dbReference type="Pfam" id="PF10547"/>
    </source>
</evidence>
<dbReference type="Pfam" id="PF10552">
    <property type="entry name" value="ORF6C"/>
    <property type="match status" value="1"/>
</dbReference>
<name>A0A1X7C3N2_9BACT</name>
<dbReference type="RefSeq" id="WP_085097279.1">
    <property type="nucleotide sequence ID" value="NZ_FWZU01000001.1"/>
</dbReference>
<evidence type="ECO:0000313" key="3">
    <source>
        <dbReference type="EMBL" id="SME89443.1"/>
    </source>
</evidence>
<sequence>MSTAKLSPVQFHGHTLFILSHNDEPYTPMKPIVESMGMDWKTQYRKILTNQDRWTVVKMTMVAKDGRNRDTLCLPLRMLPAFFATVQPNRIKDLATRQKIILFQKECDNALWDYWNNGIAINPRLALTPAQKNEIQTLVKSKVAALPDTVNSQKTYMEIWGRVKNKFKVGTYKEIDSNKFDELVTYVKAMQLNIAENLPLPIEPDPTSLFIDFLLQSQDKLSTPINQTAEKLRQGIVHKLKFPTSLNPAPNELAIFNNLVHSVDRSVRDVEDALLNVQAGLRDMESFVRMISKS</sequence>
<dbReference type="Pfam" id="PF10547">
    <property type="entry name" value="P22_AR_N"/>
    <property type="match status" value="1"/>
</dbReference>
<dbReference type="InterPro" id="IPR018875">
    <property type="entry name" value="Antirepressor_Ant_N"/>
</dbReference>
<protein>
    <submittedName>
        <fullName evidence="3">ORF6C domain-containing protein</fullName>
    </submittedName>
</protein>
<proteinExistence type="predicted"/>
<feature type="domain" description="ORF6C" evidence="2">
    <location>
        <begin position="124"/>
        <end position="194"/>
    </location>
</feature>
<evidence type="ECO:0000313" key="4">
    <source>
        <dbReference type="Proteomes" id="UP000192906"/>
    </source>
</evidence>
<feature type="domain" description="Antirepressor protein ant N-terminal" evidence="1">
    <location>
        <begin position="9"/>
        <end position="120"/>
    </location>
</feature>
<dbReference type="STRING" id="1519643.SAMN06295933_0303"/>
<evidence type="ECO:0000259" key="2">
    <source>
        <dbReference type="Pfam" id="PF10552"/>
    </source>
</evidence>
<dbReference type="PRINTS" id="PR01994">
    <property type="entry name" value="ANTIREPRESSR"/>
</dbReference>
<organism evidence="3 4">
    <name type="scientific">Desulfovibrio gilichinskyi</name>
    <dbReference type="NCBI Taxonomy" id="1519643"/>
    <lineage>
        <taxon>Bacteria</taxon>
        <taxon>Pseudomonadati</taxon>
        <taxon>Thermodesulfobacteriota</taxon>
        <taxon>Desulfovibrionia</taxon>
        <taxon>Desulfovibrionales</taxon>
        <taxon>Desulfovibrionaceae</taxon>
        <taxon>Desulfovibrio</taxon>
    </lineage>
</organism>
<reference evidence="4" key="1">
    <citation type="submission" date="2017-04" db="EMBL/GenBank/DDBJ databases">
        <authorList>
            <person name="Varghese N."/>
            <person name="Submissions S."/>
        </authorList>
    </citation>
    <scope>NUCLEOTIDE SEQUENCE [LARGE SCALE GENOMIC DNA]</scope>
    <source>
        <strain evidence="4">K3S</strain>
    </source>
</reference>
<dbReference type="Proteomes" id="UP000192906">
    <property type="component" value="Unassembled WGS sequence"/>
</dbReference>
<dbReference type="InterPro" id="IPR018878">
    <property type="entry name" value="ORF6C_dom"/>
</dbReference>
<dbReference type="AlphaFoldDB" id="A0A1X7C3N2"/>
<dbReference type="OrthoDB" id="5472243at2"/>
<keyword evidence="4" id="KW-1185">Reference proteome</keyword>